<evidence type="ECO:0000256" key="2">
    <source>
        <dbReference type="ARBA" id="ARBA00022853"/>
    </source>
</evidence>
<proteinExistence type="predicted"/>
<dbReference type="AlphaFoldDB" id="A0AAN7JY99"/>
<dbReference type="InterPro" id="IPR023696">
    <property type="entry name" value="Ureohydrolase_dom_sf"/>
</dbReference>
<comment type="caution">
    <text evidence="3">The sequence shown here is derived from an EMBL/GenBank/DDBJ whole genome shotgun (WGS) entry which is preliminary data.</text>
</comment>
<reference evidence="3 4" key="1">
    <citation type="journal article" date="2023" name="Hortic Res">
        <title>Pangenome of water caltrop reveals structural variations and asymmetric subgenome divergence after allopolyploidization.</title>
        <authorList>
            <person name="Zhang X."/>
            <person name="Chen Y."/>
            <person name="Wang L."/>
            <person name="Yuan Y."/>
            <person name="Fang M."/>
            <person name="Shi L."/>
            <person name="Lu R."/>
            <person name="Comes H.P."/>
            <person name="Ma Y."/>
            <person name="Chen Y."/>
            <person name="Huang G."/>
            <person name="Zhou Y."/>
            <person name="Zheng Z."/>
            <person name="Qiu Y."/>
        </authorList>
    </citation>
    <scope>NUCLEOTIDE SEQUENCE [LARGE SCALE GENOMIC DNA]</scope>
    <source>
        <tissue evidence="3">Roots</tissue>
    </source>
</reference>
<keyword evidence="1" id="KW-0678">Repressor</keyword>
<name>A0AAN7JY99_9MYRT</name>
<organism evidence="3 4">
    <name type="scientific">Trapa incisa</name>
    <dbReference type="NCBI Taxonomy" id="236973"/>
    <lineage>
        <taxon>Eukaryota</taxon>
        <taxon>Viridiplantae</taxon>
        <taxon>Streptophyta</taxon>
        <taxon>Embryophyta</taxon>
        <taxon>Tracheophyta</taxon>
        <taxon>Spermatophyta</taxon>
        <taxon>Magnoliopsida</taxon>
        <taxon>eudicotyledons</taxon>
        <taxon>Gunneridae</taxon>
        <taxon>Pentapetalae</taxon>
        <taxon>rosids</taxon>
        <taxon>malvids</taxon>
        <taxon>Myrtales</taxon>
        <taxon>Lythraceae</taxon>
        <taxon>Trapa</taxon>
    </lineage>
</organism>
<evidence type="ECO:0000313" key="3">
    <source>
        <dbReference type="EMBL" id="KAK4754825.1"/>
    </source>
</evidence>
<dbReference type="PANTHER" id="PTHR48252">
    <property type="entry name" value="HISTONE DEACETYLASE 2-RELATED"/>
    <property type="match status" value="1"/>
</dbReference>
<dbReference type="Gene3D" id="3.40.800.20">
    <property type="entry name" value="Histone deacetylase domain"/>
    <property type="match status" value="1"/>
</dbReference>
<dbReference type="SUPFAM" id="SSF52768">
    <property type="entry name" value="Arginase/deacetylase"/>
    <property type="match status" value="1"/>
</dbReference>
<keyword evidence="4" id="KW-1185">Reference proteome</keyword>
<evidence type="ECO:0000256" key="1">
    <source>
        <dbReference type="ARBA" id="ARBA00022491"/>
    </source>
</evidence>
<evidence type="ECO:0000313" key="4">
    <source>
        <dbReference type="Proteomes" id="UP001345219"/>
    </source>
</evidence>
<dbReference type="GO" id="GO:0006325">
    <property type="term" value="P:chromatin organization"/>
    <property type="evidence" value="ECO:0007669"/>
    <property type="project" value="UniProtKB-KW"/>
</dbReference>
<dbReference type="Proteomes" id="UP001345219">
    <property type="component" value="Chromosome 8"/>
</dbReference>
<dbReference type="InterPro" id="IPR037138">
    <property type="entry name" value="His_deacetylse_dom_sf"/>
</dbReference>
<dbReference type="PANTHER" id="PTHR48252:SF77">
    <property type="entry name" value="HISTONE DEACETYLASE DOMAIN-CONTAINING PROTEIN"/>
    <property type="match status" value="1"/>
</dbReference>
<accession>A0AAN7JY99</accession>
<evidence type="ECO:0008006" key="5">
    <source>
        <dbReference type="Google" id="ProtNLM"/>
    </source>
</evidence>
<keyword evidence="2" id="KW-0156">Chromatin regulator</keyword>
<dbReference type="EMBL" id="JAXIOK010000014">
    <property type="protein sequence ID" value="KAK4754825.1"/>
    <property type="molecule type" value="Genomic_DNA"/>
</dbReference>
<protein>
    <recommendedName>
        <fullName evidence="5">Histone deacetylase</fullName>
    </recommendedName>
</protein>
<gene>
    <name evidence="3" type="ORF">SAY87_008582</name>
</gene>
<sequence length="95" mass="11475">MQTGLALGVEVDNKVPRHEYYDYFGPDYTLHVEPSNMKNKNTRRKLEEIRWKLLDNLSKLQHSPSVPFQERPPDTKMAEMKMKMRREDERWELLL</sequence>